<reference evidence="1" key="2">
    <citation type="submission" date="2023-05" db="EMBL/GenBank/DDBJ databases">
        <authorList>
            <consortium name="Lawrence Berkeley National Laboratory"/>
            <person name="Steindorff A."/>
            <person name="Hensen N."/>
            <person name="Bonometti L."/>
            <person name="Westerberg I."/>
            <person name="Brannstrom I.O."/>
            <person name="Guillou S."/>
            <person name="Cros-Aarteil S."/>
            <person name="Calhoun S."/>
            <person name="Haridas S."/>
            <person name="Kuo A."/>
            <person name="Mondo S."/>
            <person name="Pangilinan J."/>
            <person name="Riley R."/>
            <person name="Labutti K."/>
            <person name="Andreopoulos B."/>
            <person name="Lipzen A."/>
            <person name="Chen C."/>
            <person name="Yanf M."/>
            <person name="Daum C."/>
            <person name="Ng V."/>
            <person name="Clum A."/>
            <person name="Ohm R."/>
            <person name="Martin F."/>
            <person name="Silar P."/>
            <person name="Natvig D."/>
            <person name="Lalanne C."/>
            <person name="Gautier V."/>
            <person name="Ament-Velasquez S.L."/>
            <person name="Kruys A."/>
            <person name="Hutchinson M.I."/>
            <person name="Powell A.J."/>
            <person name="Barry K."/>
            <person name="Miller A.N."/>
            <person name="Grigoriev I.V."/>
            <person name="Debuchy R."/>
            <person name="Gladieux P."/>
            <person name="Thoren M.H."/>
            <person name="Johannesson H."/>
        </authorList>
    </citation>
    <scope>NUCLEOTIDE SEQUENCE</scope>
    <source>
        <strain evidence="1">CBS 757.83</strain>
    </source>
</reference>
<name>A0AAN6Q0W9_9PEZI</name>
<keyword evidence="2" id="KW-1185">Reference proteome</keyword>
<reference evidence="1" key="1">
    <citation type="journal article" date="2023" name="Mol. Phylogenet. Evol.">
        <title>Genome-scale phylogeny and comparative genomics of the fungal order Sordariales.</title>
        <authorList>
            <person name="Hensen N."/>
            <person name="Bonometti L."/>
            <person name="Westerberg I."/>
            <person name="Brannstrom I.O."/>
            <person name="Guillou S."/>
            <person name="Cros-Aarteil S."/>
            <person name="Calhoun S."/>
            <person name="Haridas S."/>
            <person name="Kuo A."/>
            <person name="Mondo S."/>
            <person name="Pangilinan J."/>
            <person name="Riley R."/>
            <person name="LaButti K."/>
            <person name="Andreopoulos B."/>
            <person name="Lipzen A."/>
            <person name="Chen C."/>
            <person name="Yan M."/>
            <person name="Daum C."/>
            <person name="Ng V."/>
            <person name="Clum A."/>
            <person name="Steindorff A."/>
            <person name="Ohm R.A."/>
            <person name="Martin F."/>
            <person name="Silar P."/>
            <person name="Natvig D.O."/>
            <person name="Lalanne C."/>
            <person name="Gautier V."/>
            <person name="Ament-Velasquez S.L."/>
            <person name="Kruys A."/>
            <person name="Hutchinson M.I."/>
            <person name="Powell A.J."/>
            <person name="Barry K."/>
            <person name="Miller A.N."/>
            <person name="Grigoriev I.V."/>
            <person name="Debuchy R."/>
            <person name="Gladieux P."/>
            <person name="Hiltunen Thoren M."/>
            <person name="Johannesson H."/>
        </authorList>
    </citation>
    <scope>NUCLEOTIDE SEQUENCE</scope>
    <source>
        <strain evidence="1">CBS 757.83</strain>
    </source>
</reference>
<gene>
    <name evidence="1" type="ORF">N658DRAFT_498811</name>
</gene>
<sequence length="226" mass="26278">MASFTYPPILPIYSRPVGVNLTAVIKSFEWMIQGRNPSIPNRVQYLLRRAHRTLVVTTIALWHRERLSSLPDIVSEFLWWFLRGHGPAMRQIEEDPFLCNTDRAMARYELYQDAQWRVRVTLAEISRVSPPFVTPTPTGKMVQIALRYLHLVCNLLRKANMKDHLERTGQRLRRQSDAMVRARLPTGRRRAVSESDKTKIAADYDRLGRERFTFALLTPLDSDSSE</sequence>
<evidence type="ECO:0000313" key="1">
    <source>
        <dbReference type="EMBL" id="KAK4098992.1"/>
    </source>
</evidence>
<accession>A0AAN6Q0W9</accession>
<dbReference type="AlphaFoldDB" id="A0AAN6Q0W9"/>
<dbReference type="Proteomes" id="UP001305647">
    <property type="component" value="Unassembled WGS sequence"/>
</dbReference>
<organism evidence="1 2">
    <name type="scientific">Parathielavia hyrcaniae</name>
    <dbReference type="NCBI Taxonomy" id="113614"/>
    <lineage>
        <taxon>Eukaryota</taxon>
        <taxon>Fungi</taxon>
        <taxon>Dikarya</taxon>
        <taxon>Ascomycota</taxon>
        <taxon>Pezizomycotina</taxon>
        <taxon>Sordariomycetes</taxon>
        <taxon>Sordariomycetidae</taxon>
        <taxon>Sordariales</taxon>
        <taxon>Chaetomiaceae</taxon>
        <taxon>Parathielavia</taxon>
    </lineage>
</organism>
<dbReference type="EMBL" id="MU863653">
    <property type="protein sequence ID" value="KAK4098992.1"/>
    <property type="molecule type" value="Genomic_DNA"/>
</dbReference>
<evidence type="ECO:0000313" key="2">
    <source>
        <dbReference type="Proteomes" id="UP001305647"/>
    </source>
</evidence>
<comment type="caution">
    <text evidence="1">The sequence shown here is derived from an EMBL/GenBank/DDBJ whole genome shotgun (WGS) entry which is preliminary data.</text>
</comment>
<protein>
    <submittedName>
        <fullName evidence="1">Uncharacterized protein</fullName>
    </submittedName>
</protein>
<proteinExistence type="predicted"/>